<gene>
    <name evidence="2" type="ORF">INT43_000700</name>
</gene>
<reference evidence="2" key="1">
    <citation type="submission" date="2020-12" db="EMBL/GenBank/DDBJ databases">
        <title>Metabolic potential, ecology and presence of endohyphal bacteria is reflected in genomic diversity of Mucoromycotina.</title>
        <authorList>
            <person name="Muszewska A."/>
            <person name="Okrasinska A."/>
            <person name="Steczkiewicz K."/>
            <person name="Drgas O."/>
            <person name="Orlowska M."/>
            <person name="Perlinska-Lenart U."/>
            <person name="Aleksandrzak-Piekarczyk T."/>
            <person name="Szatraj K."/>
            <person name="Zielenkiewicz U."/>
            <person name="Pilsyk S."/>
            <person name="Malc E."/>
            <person name="Mieczkowski P."/>
            <person name="Kruszewska J.S."/>
            <person name="Biernat P."/>
            <person name="Pawlowska J."/>
        </authorList>
    </citation>
    <scope>NUCLEOTIDE SEQUENCE</scope>
    <source>
        <strain evidence="2">WA0000067209</strain>
    </source>
</reference>
<accession>A0A8H7Q2L0</accession>
<feature type="transmembrane region" description="Helical" evidence="1">
    <location>
        <begin position="95"/>
        <end position="114"/>
    </location>
</feature>
<keyword evidence="1" id="KW-0472">Membrane</keyword>
<comment type="caution">
    <text evidence="2">The sequence shown here is derived from an EMBL/GenBank/DDBJ whole genome shotgun (WGS) entry which is preliminary data.</text>
</comment>
<evidence type="ECO:0000256" key="1">
    <source>
        <dbReference type="SAM" id="Phobius"/>
    </source>
</evidence>
<evidence type="ECO:0000313" key="3">
    <source>
        <dbReference type="Proteomes" id="UP000654370"/>
    </source>
</evidence>
<dbReference type="OrthoDB" id="2279327at2759"/>
<protein>
    <submittedName>
        <fullName evidence="2">Uncharacterized protein</fullName>
    </submittedName>
</protein>
<sequence>MATSDASIWTSGIASLAPEDILRLLKISDTYVKSSVVTRTDEEADTAIYALGVSNLYELHKAISANVLVIHINPDCSSLIQEQRRRLRDIRMRRNIEWITILGVFSSVFITHWVKHQRLLGDQRHGQSSLIQDLKALFSSSPSPATQNGPYGNIDTRLPASMIMSMEGFRKDPLVTEGRAHNNRRYGFCWVSVLSPLWKDRSNLLLTSTLIASIAFQKRSRHDYELIKIFPTDQGSAHPEYFLIRQDALHVKQTVVQQTLERIPLLVAAVTSTILIRRCFKALSA</sequence>
<organism evidence="2 3">
    <name type="scientific">Mortierella isabellina</name>
    <name type="common">Filamentous fungus</name>
    <name type="synonym">Umbelopsis isabellina</name>
    <dbReference type="NCBI Taxonomy" id="91625"/>
    <lineage>
        <taxon>Eukaryota</taxon>
        <taxon>Fungi</taxon>
        <taxon>Fungi incertae sedis</taxon>
        <taxon>Mucoromycota</taxon>
        <taxon>Mucoromycotina</taxon>
        <taxon>Umbelopsidomycetes</taxon>
        <taxon>Umbelopsidales</taxon>
        <taxon>Umbelopsidaceae</taxon>
        <taxon>Umbelopsis</taxon>
    </lineage>
</organism>
<dbReference type="AlphaFoldDB" id="A0A8H7Q2L0"/>
<keyword evidence="1" id="KW-1133">Transmembrane helix</keyword>
<keyword evidence="3" id="KW-1185">Reference proteome</keyword>
<dbReference type="EMBL" id="JAEPQZ010000002">
    <property type="protein sequence ID" value="KAG2184787.1"/>
    <property type="molecule type" value="Genomic_DNA"/>
</dbReference>
<name>A0A8H7Q2L0_MORIS</name>
<proteinExistence type="predicted"/>
<evidence type="ECO:0000313" key="2">
    <source>
        <dbReference type="EMBL" id="KAG2184787.1"/>
    </source>
</evidence>
<keyword evidence="1" id="KW-0812">Transmembrane</keyword>
<dbReference type="Proteomes" id="UP000654370">
    <property type="component" value="Unassembled WGS sequence"/>
</dbReference>